<protein>
    <submittedName>
        <fullName evidence="4">Uncharacterized protein</fullName>
    </submittedName>
</protein>
<dbReference type="HOGENOM" id="CLU_095225_0_0_7"/>
<keyword evidence="3" id="KW-0732">Signal</keyword>
<dbReference type="SUPFAM" id="SSF143990">
    <property type="entry name" value="YbiA-like"/>
    <property type="match status" value="1"/>
</dbReference>
<evidence type="ECO:0000256" key="3">
    <source>
        <dbReference type="SAM" id="SignalP"/>
    </source>
</evidence>
<evidence type="ECO:0000313" key="4">
    <source>
        <dbReference type="EMBL" id="AGH95780.1"/>
    </source>
</evidence>
<dbReference type="RefSeq" id="WP_015470270.1">
    <property type="nucleotide sequence ID" value="NC_020813.1"/>
</dbReference>
<feature type="chain" id="PRO_5004060142" evidence="3">
    <location>
        <begin position="24"/>
        <end position="230"/>
    </location>
</feature>
<feature type="signal peptide" evidence="3">
    <location>
        <begin position="1"/>
        <end position="23"/>
    </location>
</feature>
<sequence length="230" mass="26125">MKTRSPKQILLILSILLAGCVSGGHSQIKDGYPDVWWQAVPEAELPSWEIPPQAADRSKGEVILSKRNELGQFSNLPASEFSLDGLKYASVEGLWQSLKYPESATDERARKDLVWPYTRAEVRALSGFEAKKAGDLANANMKKLGIKWVTYKGRKIEYNGRDQEVHYELILNACRAKLRDNPELVRLLLSTGDLTFLADHRQKADSPPAYFYHEIYMRLRAELRHEGAPR</sequence>
<dbReference type="OrthoDB" id="9342730at2"/>
<evidence type="ECO:0000256" key="1">
    <source>
        <dbReference type="ARBA" id="ARBA00000022"/>
    </source>
</evidence>
<dbReference type="STRING" id="1184267.A11Q_1564"/>
<gene>
    <name evidence="4" type="ORF">A11Q_1564</name>
</gene>
<evidence type="ECO:0000256" key="2">
    <source>
        <dbReference type="ARBA" id="ARBA00000751"/>
    </source>
</evidence>
<dbReference type="AlphaFoldDB" id="M4VBB7"/>
<accession>M4VBB7</accession>
<dbReference type="PATRIC" id="fig|1184267.3.peg.1582"/>
<reference evidence="4 5" key="1">
    <citation type="journal article" date="2013" name="ISME J.">
        <title>By their genes ye shall know them: genomic signatures of predatory bacteria.</title>
        <authorList>
            <person name="Pasternak Z."/>
            <person name="Pietrokovski S."/>
            <person name="Rotem O."/>
            <person name="Gophna U."/>
            <person name="Lurie-Weinberger M.N."/>
            <person name="Jurkevitch E."/>
        </authorList>
    </citation>
    <scope>NUCLEOTIDE SEQUENCE [LARGE SCALE GENOMIC DNA]</scope>
    <source>
        <strain evidence="4 5">JSS</strain>
    </source>
</reference>
<dbReference type="PROSITE" id="PS51257">
    <property type="entry name" value="PROKAR_LIPOPROTEIN"/>
    <property type="match status" value="1"/>
</dbReference>
<dbReference type="eggNOG" id="COG3236">
    <property type="taxonomic scope" value="Bacteria"/>
</dbReference>
<dbReference type="InterPro" id="IPR037238">
    <property type="entry name" value="YbiA-like_sf"/>
</dbReference>
<proteinExistence type="predicted"/>
<organism evidence="4 5">
    <name type="scientific">Pseudobdellovibrio exovorus JSS</name>
    <dbReference type="NCBI Taxonomy" id="1184267"/>
    <lineage>
        <taxon>Bacteria</taxon>
        <taxon>Pseudomonadati</taxon>
        <taxon>Bdellovibrionota</taxon>
        <taxon>Bdellovibrionia</taxon>
        <taxon>Bdellovibrionales</taxon>
        <taxon>Pseudobdellovibrionaceae</taxon>
        <taxon>Pseudobdellovibrio</taxon>
    </lineage>
</organism>
<comment type="catalytic activity">
    <reaction evidence="1">
        <text>5-amino-6-(5-phospho-D-ribosylamino)uracil + H2O = 5,6-diaminouracil + D-ribose 5-phosphate</text>
        <dbReference type="Rhea" id="RHEA:55020"/>
        <dbReference type="ChEBI" id="CHEBI:15377"/>
        <dbReference type="ChEBI" id="CHEBI:46252"/>
        <dbReference type="ChEBI" id="CHEBI:58453"/>
        <dbReference type="ChEBI" id="CHEBI:78346"/>
    </reaction>
</comment>
<dbReference type="CDD" id="cd15457">
    <property type="entry name" value="NADAR"/>
    <property type="match status" value="1"/>
</dbReference>
<dbReference type="Proteomes" id="UP000012040">
    <property type="component" value="Chromosome"/>
</dbReference>
<dbReference type="InterPro" id="IPR012816">
    <property type="entry name" value="NADAR"/>
</dbReference>
<dbReference type="KEGG" id="bex:A11Q_1564"/>
<keyword evidence="5" id="KW-1185">Reference proteome</keyword>
<evidence type="ECO:0000313" key="5">
    <source>
        <dbReference type="Proteomes" id="UP000012040"/>
    </source>
</evidence>
<dbReference type="EMBL" id="CP003537">
    <property type="protein sequence ID" value="AGH95780.1"/>
    <property type="molecule type" value="Genomic_DNA"/>
</dbReference>
<dbReference type="Gene3D" id="1.10.357.40">
    <property type="entry name" value="YbiA-like"/>
    <property type="match status" value="1"/>
</dbReference>
<name>M4VBB7_9BACT</name>
<comment type="catalytic activity">
    <reaction evidence="2">
        <text>2,5-diamino-6-hydroxy-4-(5-phosphoribosylamino)-pyrimidine + H2O = 2,5,6-triamino-4-hydroxypyrimidine + D-ribose 5-phosphate</text>
        <dbReference type="Rhea" id="RHEA:23436"/>
        <dbReference type="ChEBI" id="CHEBI:15377"/>
        <dbReference type="ChEBI" id="CHEBI:58614"/>
        <dbReference type="ChEBI" id="CHEBI:78346"/>
        <dbReference type="ChEBI" id="CHEBI:137796"/>
    </reaction>
</comment>